<organism evidence="1 2">
    <name type="scientific">Xylaria curta</name>
    <dbReference type="NCBI Taxonomy" id="42375"/>
    <lineage>
        <taxon>Eukaryota</taxon>
        <taxon>Fungi</taxon>
        <taxon>Dikarya</taxon>
        <taxon>Ascomycota</taxon>
        <taxon>Pezizomycotina</taxon>
        <taxon>Sordariomycetes</taxon>
        <taxon>Xylariomycetidae</taxon>
        <taxon>Xylariales</taxon>
        <taxon>Xylariaceae</taxon>
        <taxon>Xylaria</taxon>
    </lineage>
</organism>
<evidence type="ECO:0000313" key="2">
    <source>
        <dbReference type="Proteomes" id="UP001143856"/>
    </source>
</evidence>
<proteinExistence type="predicted"/>
<keyword evidence="2" id="KW-1185">Reference proteome</keyword>
<dbReference type="Proteomes" id="UP001143856">
    <property type="component" value="Unassembled WGS sequence"/>
</dbReference>
<dbReference type="EMBL" id="JAPDGR010004420">
    <property type="protein sequence ID" value="KAJ2968139.1"/>
    <property type="molecule type" value="Genomic_DNA"/>
</dbReference>
<gene>
    <name evidence="1" type="ORF">NUW58_g10287</name>
</gene>
<reference evidence="1" key="1">
    <citation type="submission" date="2022-10" db="EMBL/GenBank/DDBJ databases">
        <title>Genome Sequence of Xylaria curta.</title>
        <authorList>
            <person name="Buettner E."/>
        </authorList>
    </citation>
    <scope>NUCLEOTIDE SEQUENCE</scope>
    <source>
        <strain evidence="1">Babe10</strain>
    </source>
</reference>
<evidence type="ECO:0000313" key="1">
    <source>
        <dbReference type="EMBL" id="KAJ2968139.1"/>
    </source>
</evidence>
<sequence length="269" mass="28850">MILNGDDLTFCEVGTGISYADASAVLGPRKHVIWARLVLEPYPGKLQPLVATPSLPLEGASHVDIEKWIVTYGYQKATVGGDKGAIHAIGERCSGRAARDRRTVGGAANGDAVDSLSAKLVIGCGPGLDGTTHLFDNAEHVATRRATVPAVRTRGTWDADLPGGPTHKISAGQLISQKGDPIKAPGPSLPFPSNFTRFCRFFTNQSALTRLGPPLADFHRINCEFLFFIQHTTSFPPSEPSIRLFLKLKHPRLAKSEPAIHGGSFQPVN</sequence>
<comment type="caution">
    <text evidence="1">The sequence shown here is derived from an EMBL/GenBank/DDBJ whole genome shotgun (WGS) entry which is preliminary data.</text>
</comment>
<name>A0ACC1MPD4_9PEZI</name>
<protein>
    <submittedName>
        <fullName evidence="1">Uncharacterized protein</fullName>
    </submittedName>
</protein>
<accession>A0ACC1MPD4</accession>